<dbReference type="RefSeq" id="XP_007693116.1">
    <property type="nucleotide sequence ID" value="XM_007694926.1"/>
</dbReference>
<dbReference type="KEGG" id="bor:COCMIDRAFT_41291"/>
<dbReference type="HOGENOM" id="CLU_135129_0_0_1"/>
<keyword evidence="1" id="KW-0732">Signal</keyword>
<feature type="signal peptide" evidence="1">
    <location>
        <begin position="1"/>
        <end position="30"/>
    </location>
</feature>
<evidence type="ECO:0008006" key="4">
    <source>
        <dbReference type="Google" id="ProtNLM"/>
    </source>
</evidence>
<accession>W6YS82</accession>
<evidence type="ECO:0000313" key="3">
    <source>
        <dbReference type="Proteomes" id="UP000054032"/>
    </source>
</evidence>
<evidence type="ECO:0000256" key="1">
    <source>
        <dbReference type="SAM" id="SignalP"/>
    </source>
</evidence>
<evidence type="ECO:0000313" key="2">
    <source>
        <dbReference type="EMBL" id="EUC40368.1"/>
    </source>
</evidence>
<reference evidence="2 3" key="1">
    <citation type="journal article" date="2013" name="PLoS Genet.">
        <title>Comparative genome structure, secondary metabolite, and effector coding capacity across Cochliobolus pathogens.</title>
        <authorList>
            <person name="Condon B.J."/>
            <person name="Leng Y."/>
            <person name="Wu D."/>
            <person name="Bushley K.E."/>
            <person name="Ohm R.A."/>
            <person name="Otillar R."/>
            <person name="Martin J."/>
            <person name="Schackwitz W."/>
            <person name="Grimwood J."/>
            <person name="MohdZainudin N."/>
            <person name="Xue C."/>
            <person name="Wang R."/>
            <person name="Manning V.A."/>
            <person name="Dhillon B."/>
            <person name="Tu Z.J."/>
            <person name="Steffenson B.J."/>
            <person name="Salamov A."/>
            <person name="Sun H."/>
            <person name="Lowry S."/>
            <person name="LaButti K."/>
            <person name="Han J."/>
            <person name="Copeland A."/>
            <person name="Lindquist E."/>
            <person name="Barry K."/>
            <person name="Schmutz J."/>
            <person name="Baker S.E."/>
            <person name="Ciuffetti L.M."/>
            <person name="Grigoriev I.V."/>
            <person name="Zhong S."/>
            <person name="Turgeon B.G."/>
        </authorList>
    </citation>
    <scope>NUCLEOTIDE SEQUENCE [LARGE SCALE GENOMIC DNA]</scope>
    <source>
        <strain evidence="2 3">ATCC 44560</strain>
    </source>
</reference>
<dbReference type="AlphaFoldDB" id="W6YS82"/>
<feature type="chain" id="PRO_5004889175" description="Secreted protein" evidence="1">
    <location>
        <begin position="31"/>
        <end position="118"/>
    </location>
</feature>
<proteinExistence type="predicted"/>
<dbReference type="EMBL" id="KI964171">
    <property type="protein sequence ID" value="EUC40368.1"/>
    <property type="molecule type" value="Genomic_DNA"/>
</dbReference>
<protein>
    <recommendedName>
        <fullName evidence="4">Secreted protein</fullName>
    </recommendedName>
</protein>
<gene>
    <name evidence="2" type="ORF">COCMIDRAFT_41291</name>
</gene>
<dbReference type="Proteomes" id="UP000054032">
    <property type="component" value="Unassembled WGS sequence"/>
</dbReference>
<sequence>MCGTATPLPLARSLFLFLSLHLSPLPSRLGRKLPHTMPRPILNTSHSPTLLGSLAGPANGYRFHTGHKRELMDWPSLRVHSYLSVKVHSFAHNPTSACGFGLQEREAWLHARLIYASP</sequence>
<name>W6YS82_COCMI</name>
<organism evidence="2 3">
    <name type="scientific">Bipolaris oryzae ATCC 44560</name>
    <dbReference type="NCBI Taxonomy" id="930090"/>
    <lineage>
        <taxon>Eukaryota</taxon>
        <taxon>Fungi</taxon>
        <taxon>Dikarya</taxon>
        <taxon>Ascomycota</taxon>
        <taxon>Pezizomycotina</taxon>
        <taxon>Dothideomycetes</taxon>
        <taxon>Pleosporomycetidae</taxon>
        <taxon>Pleosporales</taxon>
        <taxon>Pleosporineae</taxon>
        <taxon>Pleosporaceae</taxon>
        <taxon>Bipolaris</taxon>
    </lineage>
</organism>
<dbReference type="OrthoDB" id="10406855at2759"/>
<dbReference type="GeneID" id="19124037"/>
<keyword evidence="3" id="KW-1185">Reference proteome</keyword>